<accession>A0A256F8Y5</accession>
<name>A0A256F8Y5_9HYPH</name>
<dbReference type="EMBL" id="NNRK01000033">
    <property type="protein sequence ID" value="OYR11166.1"/>
    <property type="molecule type" value="Genomic_DNA"/>
</dbReference>
<dbReference type="OrthoDB" id="8320317at2"/>
<keyword evidence="2" id="KW-1185">Reference proteome</keyword>
<protein>
    <submittedName>
        <fullName evidence="1">Uncharacterized protein</fullName>
    </submittedName>
</protein>
<dbReference type="RefSeq" id="WP_094578130.1">
    <property type="nucleotide sequence ID" value="NZ_JBHEEL010000007.1"/>
</dbReference>
<proteinExistence type="predicted"/>
<gene>
    <name evidence="1" type="ORF">CEV32_1464</name>
</gene>
<evidence type="ECO:0000313" key="2">
    <source>
        <dbReference type="Proteomes" id="UP000216345"/>
    </source>
</evidence>
<evidence type="ECO:0000313" key="1">
    <source>
        <dbReference type="EMBL" id="OYR11166.1"/>
    </source>
</evidence>
<dbReference type="Proteomes" id="UP000216345">
    <property type="component" value="Unassembled WGS sequence"/>
</dbReference>
<organism evidence="1 2">
    <name type="scientific">Brucella rhizosphaerae</name>
    <dbReference type="NCBI Taxonomy" id="571254"/>
    <lineage>
        <taxon>Bacteria</taxon>
        <taxon>Pseudomonadati</taxon>
        <taxon>Pseudomonadota</taxon>
        <taxon>Alphaproteobacteria</taxon>
        <taxon>Hyphomicrobiales</taxon>
        <taxon>Brucellaceae</taxon>
        <taxon>Brucella/Ochrobactrum group</taxon>
        <taxon>Brucella</taxon>
    </lineage>
</organism>
<comment type="caution">
    <text evidence="1">The sequence shown here is derived from an EMBL/GenBank/DDBJ whole genome shotgun (WGS) entry which is preliminary data.</text>
</comment>
<dbReference type="AlphaFoldDB" id="A0A256F8Y5"/>
<reference evidence="1 2" key="1">
    <citation type="submission" date="2017-07" db="EMBL/GenBank/DDBJ databases">
        <title>Phylogenetic study on the rhizospheric bacterium Ochrobactrum sp. A44.</title>
        <authorList>
            <person name="Krzyzanowska D.M."/>
            <person name="Ossowicki A."/>
            <person name="Rajewska M."/>
            <person name="Maciag T."/>
            <person name="Kaczynski Z."/>
            <person name="Czerwicka M."/>
            <person name="Jafra S."/>
        </authorList>
    </citation>
    <scope>NUCLEOTIDE SEQUENCE [LARGE SCALE GENOMIC DNA]</scope>
    <source>
        <strain evidence="1 2">PR17</strain>
    </source>
</reference>
<sequence length="670" mass="72495">MASAKKKENWWEDTERFEGEVVEAAPVASDNWWDNDQVYESGPQMPRPDESRLNPNLEAPHGIRMQVGALKKPEDRLTALRKTYPNAEPYGEDNFIMTDTETGDTIYYNKPGLTMRDVTSVTPEIVEVLGALGGGAIGALTGNPLGVIAGAGSGGAAAKDGTERLINWAYENEDTRDNAEYATDKAIDFGLNAGGEAAGMAAAKLAGAGYRGAKNKIAKYLTRDGDDAAKVSQTAKDFTEAGIPTTAGTVTGSAKQAAREKRLVDAYNPKVSKTVKELDEGLKGEFGRITDFINPNPGSRQSVGEAIQDAAKDSQDFINRRVGDLYKQTDDLAGGAAATGPNTKALAADLKVEKKTLNESAKLNKGPYLDQAIKQSDALAKDLRRGMTFREMQDAREELGRLAFAPDVNPTLKNYLVRTHDAVTKDMEEAAKGAGGAAFDTWKRADEAYKARFGREGSDRVLNPLANSESGERAYSMLTANLQHGGTRIGKVREVIEKANGPDMWGSVVRHHITEIGTHTTADGAAEFTGNKFLQNWTKMSPEAKEAMFKGTPYSTARADLDRLARLTDARKKAAAASGGKPDVGTNMLLAWGTLGVYSGVKGISNDMKARLATDPRIVKWFADIPIAQKNGALMDHSAVLRNIGRELSKEYGNDWVEQEIDAYLNNFKR</sequence>